<comment type="similarity">
    <text evidence="3">Belongs to the HAD-like hydrolase superfamily. SerB family.</text>
</comment>
<dbReference type="EC" id="3.1.3.3" evidence="4"/>
<accession>A0A6G5QPQ4</accession>
<evidence type="ECO:0000256" key="11">
    <source>
        <dbReference type="ARBA" id="ARBA00031693"/>
    </source>
</evidence>
<dbReference type="NCBIfam" id="TIGR01488">
    <property type="entry name" value="HAD-SF-IB"/>
    <property type="match status" value="1"/>
</dbReference>
<dbReference type="UniPathway" id="UPA00135">
    <property type="reaction ID" value="UER00198"/>
</dbReference>
<dbReference type="NCBIfam" id="TIGR00338">
    <property type="entry name" value="serB"/>
    <property type="match status" value="1"/>
</dbReference>
<evidence type="ECO:0000313" key="15">
    <source>
        <dbReference type="Proteomes" id="UP000502377"/>
    </source>
</evidence>
<evidence type="ECO:0000256" key="1">
    <source>
        <dbReference type="ARBA" id="ARBA00001946"/>
    </source>
</evidence>
<dbReference type="InterPro" id="IPR023214">
    <property type="entry name" value="HAD_sf"/>
</dbReference>
<evidence type="ECO:0000256" key="5">
    <source>
        <dbReference type="ARBA" id="ARBA00015196"/>
    </source>
</evidence>
<dbReference type="InterPro" id="IPR004469">
    <property type="entry name" value="PSP"/>
</dbReference>
<dbReference type="EMBL" id="CP012543">
    <property type="protein sequence ID" value="QCD47695.1"/>
    <property type="molecule type" value="Genomic_DNA"/>
</dbReference>
<dbReference type="SMR" id="A0A6G5QPQ4"/>
<sequence length="207" mass="22451">MIKLCVFDFDSTLMDGETIDFLAAAKGVGDEVSEITAKAMAGELDFFESLTRRVSLLKGLELAKVDEICSNLPLMPGAADLIAHLKSKDIKVVVFSGGFHSGTDRAQEKLKFDASFANILHHKDGILTGLVGGEMMFGFSKGAMLANLQKMLGISKEQTMSVGDGANDLSMFEHSNLKIAFCAKQILRRAATCCVDKKDLREIINLI</sequence>
<evidence type="ECO:0000256" key="8">
    <source>
        <dbReference type="ARBA" id="ARBA00022801"/>
    </source>
</evidence>
<dbReference type="Gene3D" id="3.40.50.1000">
    <property type="entry name" value="HAD superfamily/HAD-like"/>
    <property type="match status" value="1"/>
</dbReference>
<dbReference type="SFLD" id="SFLDG01137">
    <property type="entry name" value="C1.6.1:_Phosphoserine_Phosphat"/>
    <property type="match status" value="1"/>
</dbReference>
<dbReference type="GO" id="GO:0005737">
    <property type="term" value="C:cytoplasm"/>
    <property type="evidence" value="ECO:0007669"/>
    <property type="project" value="TreeGrafter"/>
</dbReference>
<dbReference type="InterPro" id="IPR036412">
    <property type="entry name" value="HAD-like_sf"/>
</dbReference>
<keyword evidence="6" id="KW-0028">Amino-acid biosynthesis</keyword>
<dbReference type="PANTHER" id="PTHR43344">
    <property type="entry name" value="PHOSPHOSERINE PHOSPHATASE"/>
    <property type="match status" value="1"/>
</dbReference>
<evidence type="ECO:0000256" key="4">
    <source>
        <dbReference type="ARBA" id="ARBA00012640"/>
    </source>
</evidence>
<comment type="cofactor">
    <cofactor evidence="1">
        <name>Mg(2+)</name>
        <dbReference type="ChEBI" id="CHEBI:18420"/>
    </cofactor>
</comment>
<dbReference type="Proteomes" id="UP000502377">
    <property type="component" value="Chromosome"/>
</dbReference>
<evidence type="ECO:0000256" key="12">
    <source>
        <dbReference type="ARBA" id="ARBA00048138"/>
    </source>
</evidence>
<keyword evidence="9" id="KW-0460">Magnesium</keyword>
<evidence type="ECO:0000256" key="13">
    <source>
        <dbReference type="ARBA" id="ARBA00048523"/>
    </source>
</evidence>
<comment type="catalytic activity">
    <reaction evidence="12">
        <text>O-phospho-L-serine + H2O = L-serine + phosphate</text>
        <dbReference type="Rhea" id="RHEA:21208"/>
        <dbReference type="ChEBI" id="CHEBI:15377"/>
        <dbReference type="ChEBI" id="CHEBI:33384"/>
        <dbReference type="ChEBI" id="CHEBI:43474"/>
        <dbReference type="ChEBI" id="CHEBI:57524"/>
        <dbReference type="EC" id="3.1.3.3"/>
    </reaction>
</comment>
<dbReference type="SFLD" id="SFLDF00029">
    <property type="entry name" value="phosphoserine_phosphatase"/>
    <property type="match status" value="1"/>
</dbReference>
<reference evidence="14 15" key="1">
    <citation type="submission" date="2016-07" db="EMBL/GenBank/DDBJ databases">
        <title>Comparative genomics of the Campylobacter concisus group.</title>
        <authorList>
            <person name="Miller W.G."/>
            <person name="Yee E."/>
            <person name="Chapman M.H."/>
            <person name="Huynh S."/>
            <person name="Bono J.L."/>
            <person name="On S.L.W."/>
            <person name="StLeger J."/>
            <person name="Foster G."/>
            <person name="Parker C.T."/>
        </authorList>
    </citation>
    <scope>NUCLEOTIDE SEQUENCE [LARGE SCALE GENOMIC DNA]</scope>
    <source>
        <strain evidence="14 15">ATCC 33238</strain>
    </source>
</reference>
<evidence type="ECO:0000256" key="3">
    <source>
        <dbReference type="ARBA" id="ARBA00009184"/>
    </source>
</evidence>
<evidence type="ECO:0000256" key="9">
    <source>
        <dbReference type="ARBA" id="ARBA00022842"/>
    </source>
</evidence>
<dbReference type="SUPFAM" id="SSF56784">
    <property type="entry name" value="HAD-like"/>
    <property type="match status" value="1"/>
</dbReference>
<dbReference type="SFLD" id="SFLDG01136">
    <property type="entry name" value="C1.6:_Phosphoserine_Phosphatas"/>
    <property type="match status" value="1"/>
</dbReference>
<dbReference type="GO" id="GO:0036424">
    <property type="term" value="F:L-phosphoserine phosphatase activity"/>
    <property type="evidence" value="ECO:0007669"/>
    <property type="project" value="InterPro"/>
</dbReference>
<keyword evidence="10" id="KW-0718">Serine biosynthesis</keyword>
<dbReference type="PANTHER" id="PTHR43344:SF2">
    <property type="entry name" value="PHOSPHOSERINE PHOSPHATASE"/>
    <property type="match status" value="1"/>
</dbReference>
<evidence type="ECO:0000313" key="14">
    <source>
        <dbReference type="EMBL" id="QCD47695.1"/>
    </source>
</evidence>
<keyword evidence="7" id="KW-0479">Metal-binding</keyword>
<dbReference type="SFLD" id="SFLDS00003">
    <property type="entry name" value="Haloacid_Dehalogenase"/>
    <property type="match status" value="1"/>
</dbReference>
<evidence type="ECO:0000256" key="7">
    <source>
        <dbReference type="ARBA" id="ARBA00022723"/>
    </source>
</evidence>
<name>A0A6G5QPQ4_CAMRE</name>
<comment type="catalytic activity">
    <reaction evidence="13">
        <text>O-phospho-D-serine + H2O = D-serine + phosphate</text>
        <dbReference type="Rhea" id="RHEA:24873"/>
        <dbReference type="ChEBI" id="CHEBI:15377"/>
        <dbReference type="ChEBI" id="CHEBI:35247"/>
        <dbReference type="ChEBI" id="CHEBI:43474"/>
        <dbReference type="ChEBI" id="CHEBI:58680"/>
        <dbReference type="EC" id="3.1.3.3"/>
    </reaction>
</comment>
<dbReference type="RefSeq" id="WP_002943753.1">
    <property type="nucleotide sequence ID" value="NZ_CP012543.1"/>
</dbReference>
<dbReference type="Pfam" id="PF00702">
    <property type="entry name" value="Hydrolase"/>
    <property type="match status" value="1"/>
</dbReference>
<dbReference type="GO" id="GO:0000287">
    <property type="term" value="F:magnesium ion binding"/>
    <property type="evidence" value="ECO:0007669"/>
    <property type="project" value="TreeGrafter"/>
</dbReference>
<dbReference type="CDD" id="cd07500">
    <property type="entry name" value="HAD_PSP"/>
    <property type="match status" value="1"/>
</dbReference>
<protein>
    <recommendedName>
        <fullName evidence="5">Phosphoserine phosphatase</fullName>
        <ecNumber evidence="4">3.1.3.3</ecNumber>
    </recommendedName>
    <alternativeName>
        <fullName evidence="11">O-phosphoserine phosphohydrolase</fullName>
    </alternativeName>
</protein>
<gene>
    <name evidence="14" type="primary">serB</name>
    <name evidence="14" type="ORF">CRECT_2092</name>
</gene>
<dbReference type="GO" id="GO:0006564">
    <property type="term" value="P:L-serine biosynthetic process"/>
    <property type="evidence" value="ECO:0007669"/>
    <property type="project" value="UniProtKB-KW"/>
</dbReference>
<keyword evidence="8 14" id="KW-0378">Hydrolase</keyword>
<proteinExistence type="inferred from homology"/>
<dbReference type="AlphaFoldDB" id="A0A6G5QPQ4"/>
<evidence type="ECO:0000256" key="2">
    <source>
        <dbReference type="ARBA" id="ARBA00005135"/>
    </source>
</evidence>
<evidence type="ECO:0000256" key="10">
    <source>
        <dbReference type="ARBA" id="ARBA00023299"/>
    </source>
</evidence>
<evidence type="ECO:0000256" key="6">
    <source>
        <dbReference type="ARBA" id="ARBA00022605"/>
    </source>
</evidence>
<organism evidence="14 15">
    <name type="scientific">Campylobacter rectus</name>
    <name type="common">Wolinella recta</name>
    <dbReference type="NCBI Taxonomy" id="203"/>
    <lineage>
        <taxon>Bacteria</taxon>
        <taxon>Pseudomonadati</taxon>
        <taxon>Campylobacterota</taxon>
        <taxon>Epsilonproteobacteria</taxon>
        <taxon>Campylobacterales</taxon>
        <taxon>Campylobacteraceae</taxon>
        <taxon>Campylobacter</taxon>
    </lineage>
</organism>
<comment type="pathway">
    <text evidence="2">Amino-acid biosynthesis; L-serine biosynthesis; L-serine from 3-phospho-D-glycerate: step 3/3.</text>
</comment>
<dbReference type="KEGG" id="crx:CRECT_2092"/>
<dbReference type="InterPro" id="IPR050582">
    <property type="entry name" value="HAD-like_SerB"/>
</dbReference>